<sequence>MRRICCKNSRTLSRHQCRWPPSGAPEILYPQMARNSTLRNSFALGF</sequence>
<organism evidence="1 2">
    <name type="scientific">Ceratodon purpureus</name>
    <name type="common">Fire moss</name>
    <name type="synonym">Dicranum purpureum</name>
    <dbReference type="NCBI Taxonomy" id="3225"/>
    <lineage>
        <taxon>Eukaryota</taxon>
        <taxon>Viridiplantae</taxon>
        <taxon>Streptophyta</taxon>
        <taxon>Embryophyta</taxon>
        <taxon>Bryophyta</taxon>
        <taxon>Bryophytina</taxon>
        <taxon>Bryopsida</taxon>
        <taxon>Dicranidae</taxon>
        <taxon>Pseudoditrichales</taxon>
        <taxon>Ditrichaceae</taxon>
        <taxon>Ceratodon</taxon>
    </lineage>
</organism>
<reference evidence="1" key="1">
    <citation type="submission" date="2020-06" db="EMBL/GenBank/DDBJ databases">
        <title>WGS assembly of Ceratodon purpureus strain R40.</title>
        <authorList>
            <person name="Carey S.B."/>
            <person name="Jenkins J."/>
            <person name="Shu S."/>
            <person name="Lovell J.T."/>
            <person name="Sreedasyam A."/>
            <person name="Maumus F."/>
            <person name="Tiley G.P."/>
            <person name="Fernandez-Pozo N."/>
            <person name="Barry K."/>
            <person name="Chen C."/>
            <person name="Wang M."/>
            <person name="Lipzen A."/>
            <person name="Daum C."/>
            <person name="Saski C.A."/>
            <person name="Payton A.C."/>
            <person name="Mcbreen J.C."/>
            <person name="Conrad R.E."/>
            <person name="Kollar L.M."/>
            <person name="Olsson S."/>
            <person name="Huttunen S."/>
            <person name="Landis J.B."/>
            <person name="Wickett N.J."/>
            <person name="Johnson M.G."/>
            <person name="Rensing S.A."/>
            <person name="Grimwood J."/>
            <person name="Schmutz J."/>
            <person name="Mcdaniel S.F."/>
        </authorList>
    </citation>
    <scope>NUCLEOTIDE SEQUENCE</scope>
    <source>
        <strain evidence="1">R40</strain>
    </source>
</reference>
<accession>A0A8T0GKB2</accession>
<dbReference type="AlphaFoldDB" id="A0A8T0GKB2"/>
<evidence type="ECO:0000313" key="1">
    <source>
        <dbReference type="EMBL" id="KAG0559941.1"/>
    </source>
</evidence>
<protein>
    <submittedName>
        <fullName evidence="1">Uncharacterized protein</fullName>
    </submittedName>
</protein>
<evidence type="ECO:0000313" key="2">
    <source>
        <dbReference type="Proteomes" id="UP000822688"/>
    </source>
</evidence>
<dbReference type="Proteomes" id="UP000822688">
    <property type="component" value="Chromosome 10"/>
</dbReference>
<gene>
    <name evidence="1" type="ORF">KC19_10G140400</name>
</gene>
<proteinExistence type="predicted"/>
<comment type="caution">
    <text evidence="1">The sequence shown here is derived from an EMBL/GenBank/DDBJ whole genome shotgun (WGS) entry which is preliminary data.</text>
</comment>
<keyword evidence="2" id="KW-1185">Reference proteome</keyword>
<dbReference type="EMBL" id="CM026431">
    <property type="protein sequence ID" value="KAG0559941.1"/>
    <property type="molecule type" value="Genomic_DNA"/>
</dbReference>
<name>A0A8T0GKB2_CERPU</name>